<dbReference type="InterPro" id="IPR011257">
    <property type="entry name" value="DNA_glycosylase"/>
</dbReference>
<evidence type="ECO:0000256" key="8">
    <source>
        <dbReference type="SAM" id="MobiDB-lite"/>
    </source>
</evidence>
<evidence type="ECO:0000313" key="9">
    <source>
        <dbReference type="EMBL" id="GIE22146.1"/>
    </source>
</evidence>
<dbReference type="Gene3D" id="1.10.1670.10">
    <property type="entry name" value="Helix-hairpin-Helix base-excision DNA repair enzymes (C-terminal)"/>
    <property type="match status" value="1"/>
</dbReference>
<dbReference type="InterPro" id="IPR031303">
    <property type="entry name" value="C5_meth_CS"/>
</dbReference>
<dbReference type="RefSeq" id="WP_239159136.1">
    <property type="nucleotide sequence ID" value="NZ_BOMN01000066.1"/>
</dbReference>
<evidence type="ECO:0000256" key="7">
    <source>
        <dbReference type="RuleBase" id="RU000417"/>
    </source>
</evidence>
<evidence type="ECO:0000256" key="4">
    <source>
        <dbReference type="ARBA" id="ARBA00022747"/>
    </source>
</evidence>
<keyword evidence="1 5" id="KW-0489">Methyltransferase</keyword>
<keyword evidence="3 5" id="KW-0949">S-adenosyl-L-methionine</keyword>
<dbReference type="InterPro" id="IPR050390">
    <property type="entry name" value="C5-Methyltransferase"/>
</dbReference>
<proteinExistence type="inferred from homology"/>
<accession>A0ABQ3ZU72</accession>
<evidence type="ECO:0000256" key="6">
    <source>
        <dbReference type="RuleBase" id="RU000416"/>
    </source>
</evidence>
<evidence type="ECO:0000313" key="10">
    <source>
        <dbReference type="Proteomes" id="UP000603200"/>
    </source>
</evidence>
<dbReference type="Gene3D" id="1.10.340.30">
    <property type="entry name" value="Hypothetical protein, domain 2"/>
    <property type="match status" value="1"/>
</dbReference>
<dbReference type="InterPro" id="IPR023170">
    <property type="entry name" value="HhH_base_excis_C"/>
</dbReference>
<dbReference type="PROSITE" id="PS51679">
    <property type="entry name" value="SAM_MT_C5"/>
    <property type="match status" value="1"/>
</dbReference>
<feature type="region of interest" description="Disordered" evidence="8">
    <location>
        <begin position="1"/>
        <end position="20"/>
    </location>
</feature>
<dbReference type="Proteomes" id="UP000603200">
    <property type="component" value="Unassembled WGS sequence"/>
</dbReference>
<evidence type="ECO:0000256" key="1">
    <source>
        <dbReference type="ARBA" id="ARBA00022603"/>
    </source>
</evidence>
<keyword evidence="10" id="KW-1185">Reference proteome</keyword>
<dbReference type="NCBIfam" id="TIGR00675">
    <property type="entry name" value="dcm"/>
    <property type="match status" value="1"/>
</dbReference>
<reference evidence="9 10" key="1">
    <citation type="submission" date="2021-01" db="EMBL/GenBank/DDBJ databases">
        <title>Whole genome shotgun sequence of Actinoplanes humidus NBRC 14915.</title>
        <authorList>
            <person name="Komaki H."/>
            <person name="Tamura T."/>
        </authorList>
    </citation>
    <scope>NUCLEOTIDE SEQUENCE [LARGE SCALE GENOMIC DNA]</scope>
    <source>
        <strain evidence="9 10">NBRC 14915</strain>
    </source>
</reference>
<gene>
    <name evidence="9" type="ORF">Ahu01nite_052480</name>
</gene>
<evidence type="ECO:0000256" key="2">
    <source>
        <dbReference type="ARBA" id="ARBA00022679"/>
    </source>
</evidence>
<feature type="active site" evidence="5">
    <location>
        <position position="137"/>
    </location>
</feature>
<dbReference type="Pfam" id="PF00145">
    <property type="entry name" value="DNA_methylase"/>
    <property type="match status" value="1"/>
</dbReference>
<comment type="caution">
    <text evidence="9">The sequence shown here is derived from an EMBL/GenBank/DDBJ whole genome shotgun (WGS) entry which is preliminary data.</text>
</comment>
<sequence length="657" mass="73602">MTAADIETAPPARDPSARRGAYGVKLIRGPFVQLPKHPDASDEPDEMLEYARTARARGEKLAADLFSGAGGLSLGLEEAGYRVVLAVDHYPEAVETHRHHHAGLSVDWDLGDPDRIRQVAGLIKEAGVELLAGGPPCQPFSKAGRSMIRHKVRHGLRDPYDERRDLWRSYLEVIRLARPPAVVMENVPDMALDKEMFILRTMVHELESMGYSVEERAVDTWRYGVPQFRQRLILVALRDGTAFQWPAESPERPTVWNAISDLPEVEGGWRPTGGSEGWADYDGPKTDFQQRMRRNVAHRDSAKVFDHITRPVREDDLKAFQLMDASTRYSDLPAEMKRYRDDIFDDKYKRLDKDGRSRTITAHIAKDGYWYIHPEQHRTITVREAARLQTFPDDFRFAGPPSAAFKQIGNAVPPVLGEHLARAVSTSLQAGVPVSVTTQEIAASLATWFDGNHFSGIPWLRAQTRWQVIQGEILLDRTAPEVTRHIWRALQNWHQPQDTLRQEENLRRTGGFIARESRADVIAQLARTLADNPALLRDDDALRSVNGLNESVADLAILVVPAGEGDDDSEEPVLVTKGVLRVAARFSGNHVNSRNRLTDGRLEIARMIGIDTDARSAHLGLIDLANTLCRVKEPLCQHCPLVKNCAEADVHPDLFSG</sequence>
<dbReference type="EMBL" id="BOMN01000066">
    <property type="protein sequence ID" value="GIE22146.1"/>
    <property type="molecule type" value="Genomic_DNA"/>
</dbReference>
<dbReference type="Gene3D" id="3.90.120.10">
    <property type="entry name" value="DNA Methylase, subunit A, domain 2"/>
    <property type="match status" value="1"/>
</dbReference>
<dbReference type="PROSITE" id="PS00095">
    <property type="entry name" value="C5_MTASE_2"/>
    <property type="match status" value="1"/>
</dbReference>
<dbReference type="PANTHER" id="PTHR10629:SF52">
    <property type="entry name" value="DNA (CYTOSINE-5)-METHYLTRANSFERASE 1"/>
    <property type="match status" value="1"/>
</dbReference>
<dbReference type="PROSITE" id="PS00094">
    <property type="entry name" value="C5_MTASE_1"/>
    <property type="match status" value="1"/>
</dbReference>
<dbReference type="InterPro" id="IPR001525">
    <property type="entry name" value="C5_MeTfrase"/>
</dbReference>
<dbReference type="InterPro" id="IPR029063">
    <property type="entry name" value="SAM-dependent_MTases_sf"/>
</dbReference>
<evidence type="ECO:0000256" key="5">
    <source>
        <dbReference type="PROSITE-ProRule" id="PRU01016"/>
    </source>
</evidence>
<dbReference type="EC" id="2.1.1.37" evidence="7"/>
<organism evidence="9 10">
    <name type="scientific">Winogradskya humida</name>
    <dbReference type="NCBI Taxonomy" id="113566"/>
    <lineage>
        <taxon>Bacteria</taxon>
        <taxon>Bacillati</taxon>
        <taxon>Actinomycetota</taxon>
        <taxon>Actinomycetes</taxon>
        <taxon>Micromonosporales</taxon>
        <taxon>Micromonosporaceae</taxon>
        <taxon>Winogradskya</taxon>
    </lineage>
</organism>
<dbReference type="PANTHER" id="PTHR10629">
    <property type="entry name" value="CYTOSINE-SPECIFIC METHYLTRANSFERASE"/>
    <property type="match status" value="1"/>
</dbReference>
<dbReference type="InterPro" id="IPR018117">
    <property type="entry name" value="C5_DNA_meth_AS"/>
</dbReference>
<comment type="similarity">
    <text evidence="5 6">Belongs to the class I-like SAM-binding methyltransferase superfamily. C5-methyltransferase family.</text>
</comment>
<keyword evidence="2 5" id="KW-0808">Transferase</keyword>
<name>A0ABQ3ZU72_9ACTN</name>
<comment type="catalytic activity">
    <reaction evidence="7">
        <text>a 2'-deoxycytidine in DNA + S-adenosyl-L-methionine = a 5-methyl-2'-deoxycytidine in DNA + S-adenosyl-L-homocysteine + H(+)</text>
        <dbReference type="Rhea" id="RHEA:13681"/>
        <dbReference type="Rhea" id="RHEA-COMP:11369"/>
        <dbReference type="Rhea" id="RHEA-COMP:11370"/>
        <dbReference type="ChEBI" id="CHEBI:15378"/>
        <dbReference type="ChEBI" id="CHEBI:57856"/>
        <dbReference type="ChEBI" id="CHEBI:59789"/>
        <dbReference type="ChEBI" id="CHEBI:85452"/>
        <dbReference type="ChEBI" id="CHEBI:85454"/>
        <dbReference type="EC" id="2.1.1.37"/>
    </reaction>
</comment>
<dbReference type="PRINTS" id="PR00105">
    <property type="entry name" value="C5METTRFRASE"/>
</dbReference>
<evidence type="ECO:0000256" key="3">
    <source>
        <dbReference type="ARBA" id="ARBA00022691"/>
    </source>
</evidence>
<dbReference type="Gene3D" id="3.40.50.150">
    <property type="entry name" value="Vaccinia Virus protein VP39"/>
    <property type="match status" value="1"/>
</dbReference>
<dbReference type="SUPFAM" id="SSF53335">
    <property type="entry name" value="S-adenosyl-L-methionine-dependent methyltransferases"/>
    <property type="match status" value="1"/>
</dbReference>
<protein>
    <recommendedName>
        <fullName evidence="7">Cytosine-specific methyltransferase</fullName>
        <ecNumber evidence="7">2.1.1.37</ecNumber>
    </recommendedName>
</protein>
<keyword evidence="4" id="KW-0680">Restriction system</keyword>
<dbReference type="SUPFAM" id="SSF48150">
    <property type="entry name" value="DNA-glycosylase"/>
    <property type="match status" value="1"/>
</dbReference>